<evidence type="ECO:0000313" key="2">
    <source>
        <dbReference type="Proteomes" id="UP000000268"/>
    </source>
</evidence>
<dbReference type="EMBL" id="CP000828">
    <property type="protein sequence ID" value="ABW27940.1"/>
    <property type="molecule type" value="Genomic_DNA"/>
</dbReference>
<dbReference type="STRING" id="329726.AM1_2943"/>
<name>B0CBF5_ACAM1</name>
<dbReference type="RefSeq" id="WP_012163374.1">
    <property type="nucleotide sequence ID" value="NC_009925.1"/>
</dbReference>
<dbReference type="KEGG" id="amr:AM1_2943"/>
<accession>B0CBF5</accession>
<dbReference type="Proteomes" id="UP000000268">
    <property type="component" value="Chromosome"/>
</dbReference>
<organism evidence="1 2">
    <name type="scientific">Acaryochloris marina (strain MBIC 11017)</name>
    <dbReference type="NCBI Taxonomy" id="329726"/>
    <lineage>
        <taxon>Bacteria</taxon>
        <taxon>Bacillati</taxon>
        <taxon>Cyanobacteriota</taxon>
        <taxon>Cyanophyceae</taxon>
        <taxon>Acaryochloridales</taxon>
        <taxon>Acaryochloridaceae</taxon>
        <taxon>Acaryochloris</taxon>
    </lineage>
</organism>
<dbReference type="eggNOG" id="ENOG5032SJ2">
    <property type="taxonomic scope" value="Bacteria"/>
</dbReference>
<dbReference type="AlphaFoldDB" id="B0CBF5"/>
<sequence>MNTALYYTLRSRADGNYLAAQPNPEAPQRYLLLFPEHYDALSYLNTHAQAAASKFSVESIGKSQLRGIMDRWQFQGIGMVKDPLIPRIEFMSLAG</sequence>
<evidence type="ECO:0000313" key="1">
    <source>
        <dbReference type="EMBL" id="ABW27940.1"/>
    </source>
</evidence>
<proteinExistence type="predicted"/>
<reference evidence="1 2" key="1">
    <citation type="journal article" date="2008" name="Proc. Natl. Acad. Sci. U.S.A.">
        <title>Niche adaptation and genome expansion in the chlorophyll d-producing cyanobacterium Acaryochloris marina.</title>
        <authorList>
            <person name="Swingley W.D."/>
            <person name="Chen M."/>
            <person name="Cheung P.C."/>
            <person name="Conrad A.L."/>
            <person name="Dejesa L.C."/>
            <person name="Hao J."/>
            <person name="Honchak B.M."/>
            <person name="Karbach L.E."/>
            <person name="Kurdoglu A."/>
            <person name="Lahiri S."/>
            <person name="Mastrian S.D."/>
            <person name="Miyashita H."/>
            <person name="Page L."/>
            <person name="Ramakrishna P."/>
            <person name="Satoh S."/>
            <person name="Sattley W.M."/>
            <person name="Shimada Y."/>
            <person name="Taylor H.L."/>
            <person name="Tomo T."/>
            <person name="Tsuchiya T."/>
            <person name="Wang Z.T."/>
            <person name="Raymond J."/>
            <person name="Mimuro M."/>
            <person name="Blankenship R.E."/>
            <person name="Touchman J.W."/>
        </authorList>
    </citation>
    <scope>NUCLEOTIDE SEQUENCE [LARGE SCALE GENOMIC DNA]</scope>
    <source>
        <strain evidence="2">MBIC 11017</strain>
    </source>
</reference>
<keyword evidence="2" id="KW-1185">Reference proteome</keyword>
<gene>
    <name evidence="1" type="ordered locus">AM1_2943</name>
</gene>
<dbReference type="HOGENOM" id="CLU_2355062_0_0_3"/>
<dbReference type="OrthoDB" id="582684at2"/>
<protein>
    <submittedName>
        <fullName evidence="1">Uncharacterized protein</fullName>
    </submittedName>
</protein>